<reference evidence="1" key="1">
    <citation type="submission" date="2021-06" db="EMBL/GenBank/DDBJ databases">
        <authorList>
            <person name="Kallberg Y."/>
            <person name="Tangrot J."/>
            <person name="Rosling A."/>
        </authorList>
    </citation>
    <scope>NUCLEOTIDE SEQUENCE</scope>
    <source>
        <strain evidence="1">AZ414A</strain>
    </source>
</reference>
<organism evidence="1 2">
    <name type="scientific">Diversispora eburnea</name>
    <dbReference type="NCBI Taxonomy" id="1213867"/>
    <lineage>
        <taxon>Eukaryota</taxon>
        <taxon>Fungi</taxon>
        <taxon>Fungi incertae sedis</taxon>
        <taxon>Mucoromycota</taxon>
        <taxon>Glomeromycotina</taxon>
        <taxon>Glomeromycetes</taxon>
        <taxon>Diversisporales</taxon>
        <taxon>Diversisporaceae</taxon>
        <taxon>Diversispora</taxon>
    </lineage>
</organism>
<dbReference type="Proteomes" id="UP000789706">
    <property type="component" value="Unassembled WGS sequence"/>
</dbReference>
<protein>
    <submittedName>
        <fullName evidence="1">2571_t:CDS:1</fullName>
    </submittedName>
</protein>
<feature type="non-terminal residue" evidence="1">
    <location>
        <position position="1"/>
    </location>
</feature>
<dbReference type="EMBL" id="CAJVPK010000021">
    <property type="protein sequence ID" value="CAG8433998.1"/>
    <property type="molecule type" value="Genomic_DNA"/>
</dbReference>
<keyword evidence="2" id="KW-1185">Reference proteome</keyword>
<evidence type="ECO:0000313" key="1">
    <source>
        <dbReference type="EMBL" id="CAG8433998.1"/>
    </source>
</evidence>
<name>A0A9N8V0N9_9GLOM</name>
<sequence>LIVYRYPYHNEERRGSTQRIIDINKTGIANVISTIRDVSVVLSIGLDSLR</sequence>
<evidence type="ECO:0000313" key="2">
    <source>
        <dbReference type="Proteomes" id="UP000789706"/>
    </source>
</evidence>
<comment type="caution">
    <text evidence="1">The sequence shown here is derived from an EMBL/GenBank/DDBJ whole genome shotgun (WGS) entry which is preliminary data.</text>
</comment>
<proteinExistence type="predicted"/>
<dbReference type="AlphaFoldDB" id="A0A9N8V0N9"/>
<gene>
    <name evidence="1" type="ORF">DEBURN_LOCUS631</name>
</gene>
<accession>A0A9N8V0N9</accession>